<organism evidence="4 5">
    <name type="scientific">Aspergillus sclerotialis</name>
    <dbReference type="NCBI Taxonomy" id="2070753"/>
    <lineage>
        <taxon>Eukaryota</taxon>
        <taxon>Fungi</taxon>
        <taxon>Dikarya</taxon>
        <taxon>Ascomycota</taxon>
        <taxon>Pezizomycotina</taxon>
        <taxon>Eurotiomycetes</taxon>
        <taxon>Eurotiomycetidae</taxon>
        <taxon>Eurotiales</taxon>
        <taxon>Aspergillaceae</taxon>
        <taxon>Aspergillus</taxon>
        <taxon>Aspergillus subgen. Polypaecilum</taxon>
    </lineage>
</organism>
<keyword evidence="2" id="KW-0819">tRNA processing</keyword>
<protein>
    <submittedName>
        <fullName evidence="4">Uncharacterized protein</fullName>
    </submittedName>
</protein>
<evidence type="ECO:0000313" key="5">
    <source>
        <dbReference type="Proteomes" id="UP000266188"/>
    </source>
</evidence>
<reference evidence="5" key="1">
    <citation type="submission" date="2017-02" db="EMBL/GenBank/DDBJ databases">
        <authorList>
            <person name="Tafer H."/>
            <person name="Lopandic K."/>
        </authorList>
    </citation>
    <scope>NUCLEOTIDE SEQUENCE [LARGE SCALE GENOMIC DNA]</scope>
    <source>
        <strain evidence="5">CBS 366.77</strain>
    </source>
</reference>
<dbReference type="GO" id="GO:0000172">
    <property type="term" value="C:ribonuclease MRP complex"/>
    <property type="evidence" value="ECO:0007669"/>
    <property type="project" value="TreeGrafter"/>
</dbReference>
<dbReference type="GO" id="GO:0033204">
    <property type="term" value="F:ribonuclease P RNA binding"/>
    <property type="evidence" value="ECO:0007669"/>
    <property type="project" value="TreeGrafter"/>
</dbReference>
<dbReference type="OrthoDB" id="24745at2759"/>
<accession>A0A3A2Z7F0</accession>
<dbReference type="STRING" id="2070753.A0A3A2Z7F0"/>
<dbReference type="Pfam" id="PF01900">
    <property type="entry name" value="RNase_P_Rpp14"/>
    <property type="match status" value="1"/>
</dbReference>
<dbReference type="Proteomes" id="UP000266188">
    <property type="component" value="Unassembled WGS sequence"/>
</dbReference>
<proteinExistence type="inferred from homology"/>
<dbReference type="EMBL" id="MVGC01001358">
    <property type="protein sequence ID" value="RJE17227.1"/>
    <property type="molecule type" value="Genomic_DNA"/>
</dbReference>
<evidence type="ECO:0000256" key="3">
    <source>
        <dbReference type="SAM" id="MobiDB-lite"/>
    </source>
</evidence>
<feature type="non-terminal residue" evidence="4">
    <location>
        <position position="83"/>
    </location>
</feature>
<dbReference type="InterPro" id="IPR002759">
    <property type="entry name" value="Pop5/Rpp14/Rnp2-like"/>
</dbReference>
<feature type="region of interest" description="Disordered" evidence="3">
    <location>
        <begin position="18"/>
        <end position="46"/>
    </location>
</feature>
<sequence>MVRLKNRYLLVEILYPEPSSWPRSTTTTQKPTQQTQPETHLQIHSPTSNILTPGLLAKMVLDQVADIYGDWGVGRLGGRSGVS</sequence>
<dbReference type="GO" id="GO:0030681">
    <property type="term" value="C:multimeric ribonuclease P complex"/>
    <property type="evidence" value="ECO:0007669"/>
    <property type="project" value="TreeGrafter"/>
</dbReference>
<evidence type="ECO:0000256" key="2">
    <source>
        <dbReference type="ARBA" id="ARBA00022694"/>
    </source>
</evidence>
<dbReference type="PANTHER" id="PTHR15441">
    <property type="entry name" value="RIBONUCLEASE P PROTEIN SUBUNIT P14"/>
    <property type="match status" value="1"/>
</dbReference>
<name>A0A3A2Z7F0_9EURO</name>
<evidence type="ECO:0000256" key="1">
    <source>
        <dbReference type="ARBA" id="ARBA00010800"/>
    </source>
</evidence>
<dbReference type="Gene3D" id="3.30.70.3250">
    <property type="entry name" value="Ribonuclease P, Pop5 subunit"/>
    <property type="match status" value="1"/>
</dbReference>
<comment type="similarity">
    <text evidence="1">Belongs to the eukaryotic/archaeal RNase P protein component 2 family.</text>
</comment>
<feature type="compositionally biased region" description="Low complexity" evidence="3">
    <location>
        <begin position="25"/>
        <end position="39"/>
    </location>
</feature>
<gene>
    <name evidence="4" type="ORF">PHISCL_10436</name>
</gene>
<dbReference type="InterPro" id="IPR038085">
    <property type="entry name" value="Rnp2-like_sf"/>
</dbReference>
<keyword evidence="5" id="KW-1185">Reference proteome</keyword>
<dbReference type="AlphaFoldDB" id="A0A3A2Z7F0"/>
<evidence type="ECO:0000313" key="4">
    <source>
        <dbReference type="EMBL" id="RJE17227.1"/>
    </source>
</evidence>
<dbReference type="SUPFAM" id="SSF160350">
    <property type="entry name" value="Rnp2-like"/>
    <property type="match status" value="1"/>
</dbReference>
<dbReference type="GO" id="GO:0005730">
    <property type="term" value="C:nucleolus"/>
    <property type="evidence" value="ECO:0007669"/>
    <property type="project" value="TreeGrafter"/>
</dbReference>
<dbReference type="GO" id="GO:0001682">
    <property type="term" value="P:tRNA 5'-leader removal"/>
    <property type="evidence" value="ECO:0007669"/>
    <property type="project" value="InterPro"/>
</dbReference>
<dbReference type="PANTHER" id="PTHR15441:SF2">
    <property type="entry name" value="RIBONUCLEASE P_MRP PROTEIN SUBUNIT POP5"/>
    <property type="match status" value="1"/>
</dbReference>
<comment type="caution">
    <text evidence="4">The sequence shown here is derived from an EMBL/GenBank/DDBJ whole genome shotgun (WGS) entry which is preliminary data.</text>
</comment>